<proteinExistence type="predicted"/>
<sequence length="212" mass="20943">MTTKLFRLTSFTLGILMFLTFAVMVSVNAVSISPSSGSFAAGSTQTFTIVANPPATGYNAAAVNLTFGGMTVTGYTPPSGGEFVIPGCTGGTNFTSTQVCINIAATDDFVAGDSLGTVTVTVGSGTTASITKDSGTEYTGVGVSTVASTGSAGNYTITSSTSGGTTTNGGSVTVLPNTATNNSSSIGLVLAGLTFLSLGALSYVSIDAIRRG</sequence>
<gene>
    <name evidence="2" type="ORF">KC678_02185</name>
</gene>
<evidence type="ECO:0000256" key="1">
    <source>
        <dbReference type="SAM" id="Phobius"/>
    </source>
</evidence>
<reference evidence="2" key="2">
    <citation type="journal article" date="2021" name="Microbiome">
        <title>Successional dynamics and alternative stable states in a saline activated sludge microbial community over 9 years.</title>
        <authorList>
            <person name="Wang Y."/>
            <person name="Ye J."/>
            <person name="Ju F."/>
            <person name="Liu L."/>
            <person name="Boyd J.A."/>
            <person name="Deng Y."/>
            <person name="Parks D.H."/>
            <person name="Jiang X."/>
            <person name="Yin X."/>
            <person name="Woodcroft B.J."/>
            <person name="Tyson G.W."/>
            <person name="Hugenholtz P."/>
            <person name="Polz M.F."/>
            <person name="Zhang T."/>
        </authorList>
    </citation>
    <scope>NUCLEOTIDE SEQUENCE</scope>
    <source>
        <strain evidence="2">HKST-UBA13</strain>
    </source>
</reference>
<keyword evidence="1" id="KW-0812">Transmembrane</keyword>
<keyword evidence="1" id="KW-0472">Membrane</keyword>
<organism evidence="2 3">
    <name type="scientific">Candidatus Dojkabacteria bacterium</name>
    <dbReference type="NCBI Taxonomy" id="2099670"/>
    <lineage>
        <taxon>Bacteria</taxon>
        <taxon>Candidatus Dojkabacteria</taxon>
    </lineage>
</organism>
<comment type="caution">
    <text evidence="2">The sequence shown here is derived from an EMBL/GenBank/DDBJ whole genome shotgun (WGS) entry which is preliminary data.</text>
</comment>
<dbReference type="EMBL" id="JAGQLJ010000044">
    <property type="protein sequence ID" value="MCA9381048.1"/>
    <property type="molecule type" value="Genomic_DNA"/>
</dbReference>
<accession>A0A955L1B0</accession>
<evidence type="ECO:0000313" key="3">
    <source>
        <dbReference type="Proteomes" id="UP000775877"/>
    </source>
</evidence>
<name>A0A955L1B0_9BACT</name>
<dbReference type="AlphaFoldDB" id="A0A955L1B0"/>
<evidence type="ECO:0000313" key="2">
    <source>
        <dbReference type="EMBL" id="MCA9381048.1"/>
    </source>
</evidence>
<keyword evidence="1" id="KW-1133">Transmembrane helix</keyword>
<feature type="transmembrane region" description="Helical" evidence="1">
    <location>
        <begin position="186"/>
        <end position="206"/>
    </location>
</feature>
<dbReference type="Proteomes" id="UP000775877">
    <property type="component" value="Unassembled WGS sequence"/>
</dbReference>
<protein>
    <submittedName>
        <fullName evidence="2">Uncharacterized protein</fullName>
    </submittedName>
</protein>
<reference evidence="2" key="1">
    <citation type="submission" date="2020-04" db="EMBL/GenBank/DDBJ databases">
        <authorList>
            <person name="Zhang T."/>
        </authorList>
    </citation>
    <scope>NUCLEOTIDE SEQUENCE</scope>
    <source>
        <strain evidence="2">HKST-UBA13</strain>
    </source>
</reference>